<comment type="subcellular location">
    <subcellularLocation>
        <location evidence="1">Cytoplasm</location>
        <location evidence="1">Cytoskeleton</location>
        <location evidence="1">Cilium axoneme</location>
    </subcellularLocation>
</comment>
<dbReference type="Pfam" id="PF12777">
    <property type="entry name" value="MT"/>
    <property type="match status" value="1"/>
</dbReference>
<evidence type="ECO:0000256" key="9">
    <source>
        <dbReference type="ARBA" id="ARBA00023069"/>
    </source>
</evidence>
<keyword evidence="9" id="KW-0969">Cilium</keyword>
<accession>S7PAU2</accession>
<evidence type="ECO:0000256" key="7">
    <source>
        <dbReference type="ARBA" id="ARBA00023017"/>
    </source>
</evidence>
<dbReference type="FunFam" id="3.40.50.300:FF:001328">
    <property type="entry name" value="Dynein heavy chain 6, axonemal"/>
    <property type="match status" value="1"/>
</dbReference>
<dbReference type="PANTHER" id="PTHR22878:SF71">
    <property type="entry name" value="DYNEIN, AXONEMAL, HEAVY CHAIN 3"/>
    <property type="match status" value="1"/>
</dbReference>
<evidence type="ECO:0000256" key="8">
    <source>
        <dbReference type="ARBA" id="ARBA00023054"/>
    </source>
</evidence>
<dbReference type="GO" id="GO:0045505">
    <property type="term" value="F:dynein intermediate chain binding"/>
    <property type="evidence" value="ECO:0007669"/>
    <property type="project" value="InterPro"/>
</dbReference>
<evidence type="ECO:0000256" key="12">
    <source>
        <dbReference type="ARBA" id="ARBA00023273"/>
    </source>
</evidence>
<dbReference type="GO" id="GO:0030286">
    <property type="term" value="C:dynein complex"/>
    <property type="evidence" value="ECO:0007669"/>
    <property type="project" value="UniProtKB-KW"/>
</dbReference>
<dbReference type="GO" id="GO:0005524">
    <property type="term" value="F:ATP binding"/>
    <property type="evidence" value="ECO:0007669"/>
    <property type="project" value="UniProtKB-KW"/>
</dbReference>
<dbReference type="Pfam" id="PF12780">
    <property type="entry name" value="AAA_8"/>
    <property type="match status" value="1"/>
</dbReference>
<dbReference type="InterPro" id="IPR024743">
    <property type="entry name" value="Dynein_HC_stalk"/>
</dbReference>
<keyword evidence="5" id="KW-0547">Nucleotide-binding</keyword>
<keyword evidence="11" id="KW-0206">Cytoskeleton</keyword>
<dbReference type="PANTHER" id="PTHR22878">
    <property type="entry name" value="DYNEIN HEAVY CHAIN 6, AXONEMAL-LIKE-RELATED"/>
    <property type="match status" value="1"/>
</dbReference>
<dbReference type="Pfam" id="PF12774">
    <property type="entry name" value="AAA_6"/>
    <property type="match status" value="2"/>
</dbReference>
<dbReference type="InterPro" id="IPR041466">
    <property type="entry name" value="Dynein_AAA5_ext"/>
</dbReference>
<reference evidence="15 16" key="1">
    <citation type="journal article" date="2013" name="Nat. Commun.">
        <title>Genome analysis reveals insights into physiology and longevity of the Brandt's bat Myotis brandtii.</title>
        <authorList>
            <person name="Seim I."/>
            <person name="Fang X."/>
            <person name="Xiong Z."/>
            <person name="Lobanov A.V."/>
            <person name="Huang Z."/>
            <person name="Ma S."/>
            <person name="Feng Y."/>
            <person name="Turanov A.A."/>
            <person name="Zhu Y."/>
            <person name="Lenz T.L."/>
            <person name="Gerashchenko M.V."/>
            <person name="Fan D."/>
            <person name="Hee Yim S."/>
            <person name="Yao X."/>
            <person name="Jordan D."/>
            <person name="Xiong Y."/>
            <person name="Ma Y."/>
            <person name="Lyapunov A.N."/>
            <person name="Chen G."/>
            <person name="Kulakova O.I."/>
            <person name="Sun Y."/>
            <person name="Lee S.G."/>
            <person name="Bronson R.T."/>
            <person name="Moskalev A.A."/>
            <person name="Sunyaev S.R."/>
            <person name="Zhang G."/>
            <person name="Krogh A."/>
            <person name="Wang J."/>
            <person name="Gladyshev V.N."/>
        </authorList>
    </citation>
    <scope>NUCLEOTIDE SEQUENCE [LARGE SCALE GENOMIC DNA]</scope>
</reference>
<proteinExistence type="inferred from homology"/>
<evidence type="ECO:0000256" key="1">
    <source>
        <dbReference type="ARBA" id="ARBA00004430"/>
    </source>
</evidence>
<gene>
    <name evidence="15" type="ORF">D623_10015894</name>
</gene>
<dbReference type="FunFam" id="3.40.50.300:FF:000063">
    <property type="entry name" value="dynein heavy chain 6, axonemal"/>
    <property type="match status" value="1"/>
</dbReference>
<dbReference type="Gene3D" id="3.40.50.300">
    <property type="entry name" value="P-loop containing nucleotide triphosphate hydrolases"/>
    <property type="match status" value="4"/>
</dbReference>
<dbReference type="Pfam" id="PF12775">
    <property type="entry name" value="AAA_7"/>
    <property type="match status" value="1"/>
</dbReference>
<evidence type="ECO:0000256" key="4">
    <source>
        <dbReference type="ARBA" id="ARBA00022701"/>
    </source>
</evidence>
<evidence type="ECO:0000256" key="13">
    <source>
        <dbReference type="SAM" id="MobiDB-lite"/>
    </source>
</evidence>
<dbReference type="Pfam" id="PF17857">
    <property type="entry name" value="AAA_lid_1"/>
    <property type="match status" value="1"/>
</dbReference>
<feature type="domain" description="AAA+ ATPase" evidence="14">
    <location>
        <begin position="770"/>
        <end position="917"/>
    </location>
</feature>
<dbReference type="FunFam" id="1.20.58.1120:FF:000005">
    <property type="entry name" value="Dynein, axonemal, heavy chain 12"/>
    <property type="match status" value="1"/>
</dbReference>
<dbReference type="InterPro" id="IPR026983">
    <property type="entry name" value="DHC"/>
</dbReference>
<evidence type="ECO:0000256" key="6">
    <source>
        <dbReference type="ARBA" id="ARBA00022840"/>
    </source>
</evidence>
<keyword evidence="4" id="KW-0493">Microtubule</keyword>
<dbReference type="EMBL" id="KE161657">
    <property type="protein sequence ID" value="EPQ04792.1"/>
    <property type="molecule type" value="Genomic_DNA"/>
</dbReference>
<keyword evidence="10" id="KW-0505">Motor protein</keyword>
<keyword evidence="3" id="KW-0963">Cytoplasm</keyword>
<evidence type="ECO:0000256" key="3">
    <source>
        <dbReference type="ARBA" id="ARBA00022490"/>
    </source>
</evidence>
<evidence type="ECO:0000256" key="2">
    <source>
        <dbReference type="ARBA" id="ARBA00008887"/>
    </source>
</evidence>
<comment type="similarity">
    <text evidence="2">Belongs to the dynein heavy chain family.</text>
</comment>
<dbReference type="GO" id="GO:0051959">
    <property type="term" value="F:dynein light intermediate chain binding"/>
    <property type="evidence" value="ECO:0007669"/>
    <property type="project" value="InterPro"/>
</dbReference>
<evidence type="ECO:0000259" key="14">
    <source>
        <dbReference type="SMART" id="SM00382"/>
    </source>
</evidence>
<dbReference type="Proteomes" id="UP000052978">
    <property type="component" value="Unassembled WGS sequence"/>
</dbReference>
<dbReference type="Gene3D" id="1.20.920.20">
    <property type="match status" value="1"/>
</dbReference>
<evidence type="ECO:0000256" key="10">
    <source>
        <dbReference type="ARBA" id="ARBA00023175"/>
    </source>
</evidence>
<feature type="compositionally biased region" description="Basic residues" evidence="13">
    <location>
        <begin position="1484"/>
        <end position="1496"/>
    </location>
</feature>
<keyword evidence="6" id="KW-0067">ATP-binding</keyword>
<dbReference type="Pfam" id="PF17852">
    <property type="entry name" value="Dynein_AAA_lid"/>
    <property type="match status" value="1"/>
</dbReference>
<keyword evidence="7" id="KW-0243">Dynein</keyword>
<keyword evidence="8" id="KW-0175">Coiled coil</keyword>
<evidence type="ECO:0000256" key="5">
    <source>
        <dbReference type="ARBA" id="ARBA00022741"/>
    </source>
</evidence>
<dbReference type="SMART" id="SM00382">
    <property type="entry name" value="AAA"/>
    <property type="match status" value="1"/>
</dbReference>
<evidence type="ECO:0000256" key="11">
    <source>
        <dbReference type="ARBA" id="ARBA00023212"/>
    </source>
</evidence>
<dbReference type="GO" id="GO:0005874">
    <property type="term" value="C:microtubule"/>
    <property type="evidence" value="ECO:0007669"/>
    <property type="project" value="UniProtKB-KW"/>
</dbReference>
<dbReference type="InterPro" id="IPR041589">
    <property type="entry name" value="DNAH3_AAA_lid_1"/>
</dbReference>
<dbReference type="GO" id="GO:0007018">
    <property type="term" value="P:microtubule-based movement"/>
    <property type="evidence" value="ECO:0007669"/>
    <property type="project" value="InterPro"/>
</dbReference>
<dbReference type="InterPro" id="IPR035699">
    <property type="entry name" value="AAA_6"/>
</dbReference>
<evidence type="ECO:0000313" key="15">
    <source>
        <dbReference type="EMBL" id="EPQ04792.1"/>
    </source>
</evidence>
<dbReference type="InterPro" id="IPR003593">
    <property type="entry name" value="AAA+_ATPase"/>
</dbReference>
<dbReference type="GO" id="GO:0005930">
    <property type="term" value="C:axoneme"/>
    <property type="evidence" value="ECO:0007669"/>
    <property type="project" value="UniProtKB-SubCell"/>
</dbReference>
<evidence type="ECO:0000313" key="16">
    <source>
        <dbReference type="Proteomes" id="UP000052978"/>
    </source>
</evidence>
<dbReference type="InterPro" id="IPR027417">
    <property type="entry name" value="P-loop_NTPase"/>
</dbReference>
<keyword evidence="12" id="KW-0966">Cell projection</keyword>
<dbReference type="Gene3D" id="1.10.472.130">
    <property type="match status" value="1"/>
</dbReference>
<dbReference type="FunFam" id="1.10.8.710:FF:000004">
    <property type="entry name" value="Dynein axonemal heavy chain 6"/>
    <property type="match status" value="1"/>
</dbReference>
<sequence length="1547" mass="174834">MVEKWLQQVEQMMLASMREVIRLGIEAYAESEVGVLLEGVKPQGGWTYDVPADPQVSRDQWVLQWPGQVVICVSSIFWTQEVSEALEERTLPDFLKKSNDQIAQIVQLVRGKLSSGARLTLGALTVIDVHARDVVAKLSEDKVCDLHDFQWISQLRYYWQAMDVQVQMITTEALYGYEYLGNSPRLVITPLTDRCYRRCVVFNCSDGLDYKAMGKFFKGLAQAGAWACFDEFNRIEVEVLSVVAQQILSIQQAIMRKLKMFIFEGTELSLNPTCAVFITMNPGYAGRAELPDNLKALFRTVAMMVPDYALIGEISLYSMGFLDSRSLAQKIVATYRLCSEQLSSQHHYDYGMRAVKSVLTAAGNLKLKYPEENESILLLRALLDVNLAKFLAQDVPLFQIYEMMLVRHGYMIVGGPMGGKTCAYKVLAAALGDLHKANQMGEFAVEYKVINPKAITMGQLYGCFDQVSHEWTDGVLANAFREQASSLSDDRKWIIFDGPVDAVWIENMNTVLDDNKKLCLMSGEIIQMSSKMSLIFEPADLEQASPATVSRCGMIYMEPHQLGWKPLKDSYMDTLPSTLTEEHKELVNDMFMWLVQPCLEFIRLQCKFVVQTSPTHLAFSMMRLYSSLLDEIRDIKEEESEGPEGLTSQQIFLWLQGLFLFALVWAVAGTINTDSRKKFDLFFRNLIMGMDDSSPRPKSVKLTKNNSFPEKGSVYDFYFLKQGSGHWCTWTEYVTKEEESIPANAKVSELIIPTMETARQTFFLKTYLDHEVPMLFVGPTGTGKSAITNNFLLHLPKNTYLPNCLNFSARTSAYQTQDIIMSKLDRRRKGLFGPPIGKKAVVFVDDLNMPAKEAYGAQPPIELLRQWMDHGHWFDKKDTNKLDIVDVLLVTAMGPPGGGRNDITGRFTRHLNVISINAFEDDILTKIFSSIANWHFGKGFDVIFLRYGKMLVQATMTIYKAAVENFLPTPSKSHYVFNLRDFSRVIQGVLLCPHSHMQVLIHLSPTGKIVDDNIHSLFFGDYFKPDSDPKIYDEITDLKQLTVVMEYYLDEFNNISKAPMSLVMFRFAIEHISRICRVLKQDKGHLLLVGIGGSGRQSASKLSTFMNSYELYQIEITKSYSSLDWREDLKKIMLQVGVATKRTVFLFADSQVKDESFVEDINMLLNTGDVPNIFPADEKADLVEKMQTAARTAGEKIDVTPLSMYNFFIERVKKNLHIVLAMSPIGDAFRNRLRMFPSLINCCTIDWFQSWPTDALELVANKFLEDVELNDNIRRQVVSMCKYFQESVKELSLDYYNTLRRHNYVTPTSYLELILTFKTLLNSKRQEVDMIRNRYLTGLQKLQFAASQVAVMQVELTALQPQLIQTSEETANMMVRIEEETIEADAKKLLVQADEKEANAAASVAQGIKDECEGDLAEAMPALEAALAALDTLNPADISMVKSMQNPPGPVKLVMESICVMKGLKPERKPDPSGSGNPPSAWRPRVHTHTHTHTHTPTHTPAGSVRNLGGSERGARLCVRSRPESSLCLLTAPLLPGARKMLVSQES</sequence>
<protein>
    <submittedName>
        <fullName evidence="15">Dynein heavy chain 3, axonemal</fullName>
    </submittedName>
</protein>
<dbReference type="InterPro" id="IPR024317">
    <property type="entry name" value="Dynein_heavy_chain_D4_dom"/>
</dbReference>
<dbReference type="SUPFAM" id="SSF52540">
    <property type="entry name" value="P-loop containing nucleoside triphosphate hydrolases"/>
    <property type="match status" value="4"/>
</dbReference>
<name>S7PAU2_MYOBR</name>
<feature type="region of interest" description="Disordered" evidence="13">
    <location>
        <begin position="1464"/>
        <end position="1509"/>
    </location>
</feature>
<dbReference type="FunFam" id="1.10.472.130:FF:000008">
    <property type="entry name" value="Dynein axonemal heavy chain 3"/>
    <property type="match status" value="1"/>
</dbReference>
<dbReference type="FunFam" id="3.40.50.300:FF:005585">
    <property type="entry name" value="Predicted protein"/>
    <property type="match status" value="1"/>
</dbReference>
<organism evidence="15 16">
    <name type="scientific">Myotis brandtii</name>
    <name type="common">Brandt's bat</name>
    <dbReference type="NCBI Taxonomy" id="109478"/>
    <lineage>
        <taxon>Eukaryota</taxon>
        <taxon>Metazoa</taxon>
        <taxon>Chordata</taxon>
        <taxon>Craniata</taxon>
        <taxon>Vertebrata</taxon>
        <taxon>Euteleostomi</taxon>
        <taxon>Mammalia</taxon>
        <taxon>Eutheria</taxon>
        <taxon>Laurasiatheria</taxon>
        <taxon>Chiroptera</taxon>
        <taxon>Yangochiroptera</taxon>
        <taxon>Vespertilionidae</taxon>
        <taxon>Myotis</taxon>
    </lineage>
</organism>
<keyword evidence="16" id="KW-1185">Reference proteome</keyword>
<dbReference type="Gene3D" id="1.20.920.30">
    <property type="match status" value="1"/>
</dbReference>
<dbReference type="FunFam" id="3.40.50.300:FF:002141">
    <property type="entry name" value="Dynein heavy chain"/>
    <property type="match status" value="1"/>
</dbReference>